<gene>
    <name evidence="2" type="ORF">PHYBLDRAFT_163430</name>
</gene>
<dbReference type="EMBL" id="KV440973">
    <property type="protein sequence ID" value="OAD78313.1"/>
    <property type="molecule type" value="Genomic_DNA"/>
</dbReference>
<name>A0A162UVR2_PHYB8</name>
<dbReference type="InParanoid" id="A0A162UVR2"/>
<dbReference type="OrthoDB" id="2354556at2759"/>
<dbReference type="Pfam" id="PF12937">
    <property type="entry name" value="F-box-like"/>
    <property type="match status" value="1"/>
</dbReference>
<dbReference type="PANTHER" id="PTHR38926">
    <property type="entry name" value="F-BOX DOMAIN CONTAINING PROTEIN, EXPRESSED"/>
    <property type="match status" value="1"/>
</dbReference>
<sequence length="640" mass="74280">MGVSELPFELLVQISDNLSTKDILSCALTCKAWRNPFQKALWREIRLYNFHSTQRFIDIIKDFQDVSISYPHLVHSLCIDGRFRMPPNSDSQVSDLSMYLPNIKSLCVENISRTDICTELTRSHKIWKSLESLKVDYERSENEVSAKNLFEFINTCTMLQKLEIRDDGLGFNIERSVDYFENMHRHLQNLSFIKVGLYLTPDILDTLDTIPNTIPAFSVIYLDINSKRYKGIDSYDDTEYGTNDWDPLWLYYFGYKYPNLRSLKLDFTNIFSEPINPGYRQMTISLFHSNPNAFRHLETFDLTTDYYFEFSDFILWELFCSLRIPLKYLTLDATNYGAVDDSNPMDIDRILQSFSETLESLSVTGFIYSERNQDSTIKLSSCYPLLTNLCIRGREMSLNLEDLLDKCVALKQLEYCGGILLINPNTTTEESNQHQKQHGLQILKLHDFSAAAEVFDHISFKCRSLEYMDLSVFYITGNICERNGCLLLDMSHTFLKTLNIAQIRYGSTCKKTHSDDAIGLTLLSQLYDDPSAGKESEREENHIDSKNTIVKYCDMGCFYTYDYHRIGANRGLHTMQLSKTSANIALGYYQNSWPNKFISTLKDDNSYDGVHREIEWERELCKGYAKWSFGKVKDIHFISI</sequence>
<dbReference type="PROSITE" id="PS50181">
    <property type="entry name" value="FBOX"/>
    <property type="match status" value="1"/>
</dbReference>
<dbReference type="InterPro" id="IPR036047">
    <property type="entry name" value="F-box-like_dom_sf"/>
</dbReference>
<dbReference type="SMART" id="SM00256">
    <property type="entry name" value="FBOX"/>
    <property type="match status" value="1"/>
</dbReference>
<dbReference type="RefSeq" id="XP_018296353.1">
    <property type="nucleotide sequence ID" value="XM_018434800.1"/>
</dbReference>
<protein>
    <recommendedName>
        <fullName evidence="1">F-box domain-containing protein</fullName>
    </recommendedName>
</protein>
<dbReference type="SUPFAM" id="SSF52047">
    <property type="entry name" value="RNI-like"/>
    <property type="match status" value="1"/>
</dbReference>
<proteinExistence type="predicted"/>
<dbReference type="InterPro" id="IPR032675">
    <property type="entry name" value="LRR_dom_sf"/>
</dbReference>
<accession>A0A162UVR2</accession>
<dbReference type="AlphaFoldDB" id="A0A162UVR2"/>
<dbReference type="SUPFAM" id="SSF81383">
    <property type="entry name" value="F-box domain"/>
    <property type="match status" value="1"/>
</dbReference>
<organism evidence="2 3">
    <name type="scientific">Phycomyces blakesleeanus (strain ATCC 8743b / DSM 1359 / FGSC 10004 / NBRC 33097 / NRRL 1555)</name>
    <dbReference type="NCBI Taxonomy" id="763407"/>
    <lineage>
        <taxon>Eukaryota</taxon>
        <taxon>Fungi</taxon>
        <taxon>Fungi incertae sedis</taxon>
        <taxon>Mucoromycota</taxon>
        <taxon>Mucoromycotina</taxon>
        <taxon>Mucoromycetes</taxon>
        <taxon>Mucorales</taxon>
        <taxon>Phycomycetaceae</taxon>
        <taxon>Phycomyces</taxon>
    </lineage>
</organism>
<evidence type="ECO:0000259" key="1">
    <source>
        <dbReference type="PROSITE" id="PS50181"/>
    </source>
</evidence>
<dbReference type="PANTHER" id="PTHR38926:SF72">
    <property type="entry name" value="IM:7136021-RELATED"/>
    <property type="match status" value="1"/>
</dbReference>
<evidence type="ECO:0000313" key="2">
    <source>
        <dbReference type="EMBL" id="OAD78313.1"/>
    </source>
</evidence>
<feature type="domain" description="F-box" evidence="1">
    <location>
        <begin position="1"/>
        <end position="45"/>
    </location>
</feature>
<evidence type="ECO:0000313" key="3">
    <source>
        <dbReference type="Proteomes" id="UP000077315"/>
    </source>
</evidence>
<dbReference type="GeneID" id="28995706"/>
<dbReference type="VEuPathDB" id="FungiDB:PHYBLDRAFT_163430"/>
<dbReference type="Gene3D" id="1.20.1280.50">
    <property type="match status" value="1"/>
</dbReference>
<dbReference type="InterPro" id="IPR001810">
    <property type="entry name" value="F-box_dom"/>
</dbReference>
<keyword evidence="3" id="KW-1185">Reference proteome</keyword>
<dbReference type="Gene3D" id="3.80.10.10">
    <property type="entry name" value="Ribonuclease Inhibitor"/>
    <property type="match status" value="2"/>
</dbReference>
<dbReference type="Proteomes" id="UP000077315">
    <property type="component" value="Unassembled WGS sequence"/>
</dbReference>
<reference evidence="3" key="1">
    <citation type="submission" date="2015-06" db="EMBL/GenBank/DDBJ databases">
        <title>Expansion of signal transduction pathways in fungi by whole-genome duplication.</title>
        <authorList>
            <consortium name="DOE Joint Genome Institute"/>
            <person name="Corrochano L.M."/>
            <person name="Kuo A."/>
            <person name="Marcet-Houben M."/>
            <person name="Polaino S."/>
            <person name="Salamov A."/>
            <person name="Villalobos J.M."/>
            <person name="Alvarez M.I."/>
            <person name="Avalos J."/>
            <person name="Benito E.P."/>
            <person name="Benoit I."/>
            <person name="Burger G."/>
            <person name="Camino L.P."/>
            <person name="Canovas D."/>
            <person name="Cerda-Olmedo E."/>
            <person name="Cheng J.-F."/>
            <person name="Dominguez A."/>
            <person name="Elias M."/>
            <person name="Eslava A.P."/>
            <person name="Glaser F."/>
            <person name="Grimwood J."/>
            <person name="Gutierrez G."/>
            <person name="Heitman J."/>
            <person name="Henrissat B."/>
            <person name="Iturriaga E.A."/>
            <person name="Lang B.F."/>
            <person name="Lavin J.L."/>
            <person name="Lee S."/>
            <person name="Li W."/>
            <person name="Lindquist E."/>
            <person name="Lopez-Garcia S."/>
            <person name="Luque E.M."/>
            <person name="Marcos A.T."/>
            <person name="Martin J."/>
            <person name="McCluskey K."/>
            <person name="Medina H.R."/>
            <person name="Miralles-Duran A."/>
            <person name="Miyazaki A."/>
            <person name="Munoz-Torres E."/>
            <person name="Oguiza J.A."/>
            <person name="Ohm R."/>
            <person name="Olmedo M."/>
            <person name="Orejas M."/>
            <person name="Ortiz-Castellanos L."/>
            <person name="Pisabarro A.G."/>
            <person name="Rodriguez-Romero J."/>
            <person name="Ruiz-Herrera J."/>
            <person name="Ruiz-Vazquez R."/>
            <person name="Sanz C."/>
            <person name="Schackwitz W."/>
            <person name="Schmutz J."/>
            <person name="Shahriari M."/>
            <person name="Shelest E."/>
            <person name="Silva-Franco F."/>
            <person name="Soanes D."/>
            <person name="Syed K."/>
            <person name="Tagua V.G."/>
            <person name="Talbot N.J."/>
            <person name="Thon M."/>
            <person name="De vries R.P."/>
            <person name="Wiebenga A."/>
            <person name="Yadav J.S."/>
            <person name="Braun E.L."/>
            <person name="Baker S."/>
            <person name="Garre V."/>
            <person name="Horwitz B."/>
            <person name="Torres-Martinez S."/>
            <person name="Idnurm A."/>
            <person name="Herrera-Estrella A."/>
            <person name="Gabaldon T."/>
            <person name="Grigoriev I.V."/>
        </authorList>
    </citation>
    <scope>NUCLEOTIDE SEQUENCE [LARGE SCALE GENOMIC DNA]</scope>
    <source>
        <strain evidence="3">NRRL 1555(-)</strain>
    </source>
</reference>